<dbReference type="Proteomes" id="UP000199423">
    <property type="component" value="Unassembled WGS sequence"/>
</dbReference>
<evidence type="ECO:0000256" key="2">
    <source>
        <dbReference type="ARBA" id="ARBA00022516"/>
    </source>
</evidence>
<dbReference type="AlphaFoldDB" id="A0A1I7NQ19"/>
<dbReference type="Pfam" id="PF02666">
    <property type="entry name" value="PS_Dcarbxylase"/>
    <property type="match status" value="1"/>
</dbReference>
<comment type="cofactor">
    <cofactor evidence="11">
        <name>pyruvate</name>
        <dbReference type="ChEBI" id="CHEBI:15361"/>
    </cofactor>
    <text evidence="11">Binds 1 pyruvoyl group covalently per subunit.</text>
</comment>
<dbReference type="UniPathway" id="UPA00558">
    <property type="reaction ID" value="UER00616"/>
</dbReference>
<evidence type="ECO:0000256" key="8">
    <source>
        <dbReference type="ARBA" id="ARBA00023239"/>
    </source>
</evidence>
<comment type="PTM">
    <text evidence="11">Is synthesized initially as an inactive proenzyme. Formation of the active enzyme involves a self-maturation process in which the active site pyruvoyl group is generated from an internal serine residue via an autocatalytic post-translational modification. Two non-identical subunits are generated from the proenzyme in this reaction, and the pyruvate is formed at the N-terminus of the alpha chain, which is derived from the carboxyl end of the proenzyme. The post-translation cleavage follows an unusual pathway, termed non-hydrolytic serinolysis, in which the side chain hydroxyl group of the serine supplies its oxygen atom to form the C-terminus of the beta chain, while the remainder of the serine residue undergoes an oxidative deamination to produce ammonia and the pyruvoyl prosthetic group on the alpha chain.</text>
</comment>
<reference evidence="14" key="1">
    <citation type="submission" date="2016-10" db="EMBL/GenBank/DDBJ databases">
        <authorList>
            <person name="Varghese N."/>
            <person name="Submissions S."/>
        </authorList>
    </citation>
    <scope>NUCLEOTIDE SEQUENCE [LARGE SCALE GENOMIC DNA]</scope>
    <source>
        <strain evidence="14">DSM 1565</strain>
    </source>
</reference>
<name>A0A1I7NQ19_9HYPH</name>
<dbReference type="GO" id="GO:0006646">
    <property type="term" value="P:phosphatidylethanolamine biosynthetic process"/>
    <property type="evidence" value="ECO:0007669"/>
    <property type="project" value="UniProtKB-UniRule"/>
</dbReference>
<keyword evidence="6 11" id="KW-0865">Zymogen</keyword>
<feature type="transmembrane region" description="Helical" evidence="12">
    <location>
        <begin position="25"/>
        <end position="58"/>
    </location>
</feature>
<comment type="similarity">
    <text evidence="11">Belongs to the phosphatidylserine decarboxylase family. PSD-A subfamily.</text>
</comment>
<dbReference type="OrthoDB" id="9790893at2"/>
<evidence type="ECO:0000256" key="7">
    <source>
        <dbReference type="ARBA" id="ARBA00023209"/>
    </source>
</evidence>
<protein>
    <recommendedName>
        <fullName evidence="11">Phosphatidylserine decarboxylase proenzyme</fullName>
        <ecNumber evidence="11">4.1.1.65</ecNumber>
    </recommendedName>
    <component>
        <recommendedName>
            <fullName evidence="11">Phosphatidylserine decarboxylase alpha chain</fullName>
        </recommendedName>
    </component>
    <component>
        <recommendedName>
            <fullName evidence="11">Phosphatidylserine decarboxylase beta chain</fullName>
        </recommendedName>
    </component>
</protein>
<sequence>MSKGHGILDTIFDQLSPVHPDGHKFVGIAAAVTLLFFFLYPPLGWICAGITAWVIYFFRDPQRVTPLRPGLVVSAADGKISGIEKVVPPAEMGLGTEPRTRISTFLSVFDVHINRAPIAGRVVRSIYVPGTFLNAALDKASEDNERRLIVIETPAEGDVGVVQIAGLVARRIVTFCEVGDTLGTGQRFGLIRFGSRVDVYLPPGKNALVSVGQRAVAGETVLADLQSIEPEREARNA</sequence>
<keyword evidence="3 11" id="KW-0210">Decarboxylase</keyword>
<evidence type="ECO:0000256" key="10">
    <source>
        <dbReference type="ARBA" id="ARBA00023317"/>
    </source>
</evidence>
<keyword evidence="12" id="KW-1133">Transmembrane helix</keyword>
<dbReference type="InterPro" id="IPR003817">
    <property type="entry name" value="PS_Dcarbxylase"/>
</dbReference>
<dbReference type="RefSeq" id="WP_092868241.1">
    <property type="nucleotide sequence ID" value="NZ_FPCH01000003.1"/>
</dbReference>
<dbReference type="InterPro" id="IPR033175">
    <property type="entry name" value="PSD-A"/>
</dbReference>
<dbReference type="NCBIfam" id="NF003677">
    <property type="entry name" value="PRK05305.1-1"/>
    <property type="match status" value="1"/>
</dbReference>
<keyword evidence="12" id="KW-0812">Transmembrane</keyword>
<evidence type="ECO:0000256" key="9">
    <source>
        <dbReference type="ARBA" id="ARBA00023264"/>
    </source>
</evidence>
<keyword evidence="1 11" id="KW-1003">Cell membrane</keyword>
<dbReference type="EC" id="4.1.1.65" evidence="11"/>
<dbReference type="NCBIfam" id="NF003678">
    <property type="entry name" value="PRK05305.1-2"/>
    <property type="match status" value="1"/>
</dbReference>
<comment type="pathway">
    <text evidence="11">Phospholipid metabolism; phosphatidylethanolamine biosynthesis; phosphatidylethanolamine from CDP-diacylglycerol: step 2/2.</text>
</comment>
<dbReference type="NCBIfam" id="NF003685">
    <property type="entry name" value="PRK05305.2-5"/>
    <property type="match status" value="1"/>
</dbReference>
<comment type="subcellular location">
    <subcellularLocation>
        <location evidence="11">Cell membrane</location>
        <topology evidence="11">Peripheral membrane protein</topology>
    </subcellularLocation>
</comment>
<evidence type="ECO:0000256" key="12">
    <source>
        <dbReference type="SAM" id="Phobius"/>
    </source>
</evidence>
<organism evidence="13 14">
    <name type="scientific">Hyphomicrobium facile</name>
    <dbReference type="NCBI Taxonomy" id="51670"/>
    <lineage>
        <taxon>Bacteria</taxon>
        <taxon>Pseudomonadati</taxon>
        <taxon>Pseudomonadota</taxon>
        <taxon>Alphaproteobacteria</taxon>
        <taxon>Hyphomicrobiales</taxon>
        <taxon>Hyphomicrobiaceae</taxon>
        <taxon>Hyphomicrobium</taxon>
    </lineage>
</organism>
<feature type="chain" id="PRO_5023514338" description="Phosphatidylserine decarboxylase alpha chain" evidence="11">
    <location>
        <begin position="195"/>
        <end position="237"/>
    </location>
</feature>
<feature type="site" description="Cleavage (non-hydrolytic); by autocatalysis" evidence="11">
    <location>
        <begin position="194"/>
        <end position="195"/>
    </location>
</feature>
<accession>A0A1I7NQ19</accession>
<keyword evidence="7 11" id="KW-0594">Phospholipid biosynthesis</keyword>
<gene>
    <name evidence="11" type="primary">psd</name>
    <name evidence="13" type="ORF">SAMN04488557_2652</name>
</gene>
<feature type="modified residue" description="Pyruvic acid (Ser); by autocatalysis" evidence="11">
    <location>
        <position position="195"/>
    </location>
</feature>
<dbReference type="HAMAP" id="MF_00664">
    <property type="entry name" value="PS_decarb_PSD_A"/>
    <property type="match status" value="1"/>
</dbReference>
<proteinExistence type="inferred from homology"/>
<feature type="active site" description="Schiff-base intermediate with substrate; via pyruvic acid" evidence="11">
    <location>
        <position position="195"/>
    </location>
</feature>
<evidence type="ECO:0000256" key="11">
    <source>
        <dbReference type="HAMAP-Rule" id="MF_00664"/>
    </source>
</evidence>
<keyword evidence="2 11" id="KW-0444">Lipid biosynthesis</keyword>
<comment type="subunit">
    <text evidence="11">Heterodimer of a large membrane-associated beta subunit and a small pyruvoyl-containing alpha subunit.</text>
</comment>
<evidence type="ECO:0000256" key="6">
    <source>
        <dbReference type="ARBA" id="ARBA00023145"/>
    </source>
</evidence>
<evidence type="ECO:0000313" key="14">
    <source>
        <dbReference type="Proteomes" id="UP000199423"/>
    </source>
</evidence>
<dbReference type="PANTHER" id="PTHR35809">
    <property type="entry name" value="ARCHAETIDYLSERINE DECARBOXYLASE PROENZYME-RELATED"/>
    <property type="match status" value="1"/>
</dbReference>
<dbReference type="GO" id="GO:0004609">
    <property type="term" value="F:phosphatidylserine decarboxylase activity"/>
    <property type="evidence" value="ECO:0007669"/>
    <property type="project" value="UniProtKB-UniRule"/>
</dbReference>
<keyword evidence="5 11" id="KW-0472">Membrane</keyword>
<keyword evidence="14" id="KW-1185">Reference proteome</keyword>
<keyword evidence="10 11" id="KW-0670">Pyruvate</keyword>
<dbReference type="GO" id="GO:0005886">
    <property type="term" value="C:plasma membrane"/>
    <property type="evidence" value="ECO:0007669"/>
    <property type="project" value="UniProtKB-SubCell"/>
</dbReference>
<evidence type="ECO:0000256" key="5">
    <source>
        <dbReference type="ARBA" id="ARBA00023136"/>
    </source>
</evidence>
<evidence type="ECO:0000256" key="4">
    <source>
        <dbReference type="ARBA" id="ARBA00023098"/>
    </source>
</evidence>
<keyword evidence="4 11" id="KW-0443">Lipid metabolism</keyword>
<evidence type="ECO:0000256" key="1">
    <source>
        <dbReference type="ARBA" id="ARBA00022475"/>
    </source>
</evidence>
<comment type="catalytic activity">
    <reaction evidence="11">
        <text>a 1,2-diacyl-sn-glycero-3-phospho-L-serine + H(+) = a 1,2-diacyl-sn-glycero-3-phosphoethanolamine + CO2</text>
        <dbReference type="Rhea" id="RHEA:20828"/>
        <dbReference type="ChEBI" id="CHEBI:15378"/>
        <dbReference type="ChEBI" id="CHEBI:16526"/>
        <dbReference type="ChEBI" id="CHEBI:57262"/>
        <dbReference type="ChEBI" id="CHEBI:64612"/>
        <dbReference type="EC" id="4.1.1.65"/>
    </reaction>
</comment>
<feature type="chain" id="PRO_5023514337" description="Phosphatidylserine decarboxylase beta chain" evidence="11">
    <location>
        <begin position="1"/>
        <end position="194"/>
    </location>
</feature>
<comment type="function">
    <text evidence="11">Catalyzes the formation of phosphatidylethanolamine (PtdEtn) from phosphatidylserine (PtdSer).</text>
</comment>
<evidence type="ECO:0000256" key="3">
    <source>
        <dbReference type="ARBA" id="ARBA00022793"/>
    </source>
</evidence>
<dbReference type="NCBIfam" id="NF003679">
    <property type="entry name" value="PRK05305.1-3"/>
    <property type="match status" value="1"/>
</dbReference>
<keyword evidence="8 11" id="KW-0456">Lyase</keyword>
<dbReference type="EMBL" id="FPCH01000003">
    <property type="protein sequence ID" value="SFV36670.1"/>
    <property type="molecule type" value="Genomic_DNA"/>
</dbReference>
<evidence type="ECO:0000313" key="13">
    <source>
        <dbReference type="EMBL" id="SFV36670.1"/>
    </source>
</evidence>
<dbReference type="STRING" id="51670.SAMN04488557_2652"/>
<dbReference type="PANTHER" id="PTHR35809:SF1">
    <property type="entry name" value="ARCHAETIDYLSERINE DECARBOXYLASE PROENZYME-RELATED"/>
    <property type="match status" value="1"/>
</dbReference>
<keyword evidence="9 11" id="KW-1208">Phospholipid metabolism</keyword>